<dbReference type="EMBL" id="JAHKPV010000021">
    <property type="protein sequence ID" value="MBU2876036.1"/>
    <property type="molecule type" value="Genomic_DNA"/>
</dbReference>
<dbReference type="InterPro" id="IPR050680">
    <property type="entry name" value="YpeA/RimI_acetyltransf"/>
</dbReference>
<keyword evidence="9" id="KW-1185">Reference proteome</keyword>
<comment type="caution">
    <text evidence="8">The sequence shown here is derived from an EMBL/GenBank/DDBJ whole genome shotgun (WGS) entry which is preliminary data.</text>
</comment>
<keyword evidence="2 5" id="KW-0963">Cytoplasm</keyword>
<keyword evidence="3 5" id="KW-0808">Transferase</keyword>
<organism evidence="8 9">
    <name type="scientific">Marinobacter salexigens</name>
    <dbReference type="NCBI Taxonomy" id="1925763"/>
    <lineage>
        <taxon>Bacteria</taxon>
        <taxon>Pseudomonadati</taxon>
        <taxon>Pseudomonadota</taxon>
        <taxon>Gammaproteobacteria</taxon>
        <taxon>Pseudomonadales</taxon>
        <taxon>Marinobacteraceae</taxon>
        <taxon>Marinobacter</taxon>
    </lineage>
</organism>
<keyword evidence="4 5" id="KW-0012">Acyltransferase</keyword>
<comment type="catalytic activity">
    <reaction evidence="5 6">
        <text>N-terminal L-alanyl-[ribosomal protein bS18] + acetyl-CoA = N-terminal N(alpha)-acetyl-L-alanyl-[ribosomal protein bS18] + CoA + H(+)</text>
        <dbReference type="Rhea" id="RHEA:43756"/>
        <dbReference type="Rhea" id="RHEA-COMP:10676"/>
        <dbReference type="Rhea" id="RHEA-COMP:10677"/>
        <dbReference type="ChEBI" id="CHEBI:15378"/>
        <dbReference type="ChEBI" id="CHEBI:57287"/>
        <dbReference type="ChEBI" id="CHEBI:57288"/>
        <dbReference type="ChEBI" id="CHEBI:64718"/>
        <dbReference type="ChEBI" id="CHEBI:83683"/>
        <dbReference type="EC" id="2.3.1.266"/>
    </reaction>
</comment>
<feature type="active site" description="Proton acceptor" evidence="5">
    <location>
        <position position="89"/>
    </location>
</feature>
<protein>
    <recommendedName>
        <fullName evidence="5 6">[Ribosomal protein bS18]-alanine N-acetyltransferase</fullName>
        <ecNumber evidence="5 6">2.3.1.266</ecNumber>
    </recommendedName>
</protein>
<accession>A0ABS6AD20</accession>
<sequence>MLEIERQSYSYPWSEGIFLDCFKSSYRLWGATLEGSLVGYAIVSYILDEAHLLNLCVHPRSRGLGVGKLLLRHLTTEANREGMNQVLLEVRLSNKAASKLYRSEGFEEIGRRPRYYPTLSGQEDARVMSLLLSP</sequence>
<evidence type="ECO:0000256" key="4">
    <source>
        <dbReference type="ARBA" id="ARBA00023315"/>
    </source>
</evidence>
<comment type="function">
    <text evidence="5 6">Acetylates the N-terminal alanine of ribosomal protein bS18.</text>
</comment>
<reference evidence="8 9" key="1">
    <citation type="submission" date="2021-05" db="EMBL/GenBank/DDBJ databases">
        <title>Draft genomes of bacteria isolated from model marine particles.</title>
        <authorList>
            <person name="Datta M.S."/>
            <person name="Schwartzman J.A."/>
            <person name="Enke T.N."/>
            <person name="Saavedra J."/>
            <person name="Cermak N."/>
            <person name="Cordero O.X."/>
        </authorList>
    </citation>
    <scope>NUCLEOTIDE SEQUENCE [LARGE SCALE GENOMIC DNA]</scope>
    <source>
        <strain evidence="8 9">D2M19</strain>
    </source>
</reference>
<dbReference type="Proteomes" id="UP000753376">
    <property type="component" value="Unassembled WGS sequence"/>
</dbReference>
<evidence type="ECO:0000256" key="1">
    <source>
        <dbReference type="ARBA" id="ARBA00005395"/>
    </source>
</evidence>
<evidence type="ECO:0000259" key="7">
    <source>
        <dbReference type="PROSITE" id="PS51186"/>
    </source>
</evidence>
<keyword evidence="8" id="KW-0689">Ribosomal protein</keyword>
<comment type="similarity">
    <text evidence="1 5 6">Belongs to the acetyltransferase family. RimI subfamily.</text>
</comment>
<keyword evidence="8" id="KW-0687">Ribonucleoprotein</keyword>
<gene>
    <name evidence="5 8" type="primary">rimI</name>
    <name evidence="8" type="ORF">KO508_18725</name>
</gene>
<name>A0ABS6AD20_9GAMM</name>
<dbReference type="InterPro" id="IPR006464">
    <property type="entry name" value="AcTrfase_RimI/Ard1"/>
</dbReference>
<dbReference type="NCBIfam" id="TIGR01575">
    <property type="entry name" value="rimI"/>
    <property type="match status" value="1"/>
</dbReference>
<feature type="binding site" evidence="5">
    <location>
        <position position="94"/>
    </location>
    <ligand>
        <name>acetyl-CoA</name>
        <dbReference type="ChEBI" id="CHEBI:57288"/>
    </ligand>
</feature>
<evidence type="ECO:0000256" key="3">
    <source>
        <dbReference type="ARBA" id="ARBA00022679"/>
    </source>
</evidence>
<evidence type="ECO:0000256" key="2">
    <source>
        <dbReference type="ARBA" id="ARBA00022490"/>
    </source>
</evidence>
<dbReference type="HAMAP" id="MF_02210">
    <property type="entry name" value="RimI"/>
    <property type="match status" value="1"/>
</dbReference>
<dbReference type="EC" id="2.3.1.266" evidence="5 6"/>
<evidence type="ECO:0000256" key="6">
    <source>
        <dbReference type="RuleBase" id="RU363094"/>
    </source>
</evidence>
<comment type="caution">
    <text evidence="5">Lacks conserved residue(s) required for the propagation of feature annotation.</text>
</comment>
<feature type="domain" description="N-acetyltransferase" evidence="7">
    <location>
        <begin position="1"/>
        <end position="133"/>
    </location>
</feature>
<dbReference type="GO" id="GO:0005840">
    <property type="term" value="C:ribosome"/>
    <property type="evidence" value="ECO:0007669"/>
    <property type="project" value="UniProtKB-KW"/>
</dbReference>
<evidence type="ECO:0000313" key="8">
    <source>
        <dbReference type="EMBL" id="MBU2876036.1"/>
    </source>
</evidence>
<dbReference type="RefSeq" id="WP_216009759.1">
    <property type="nucleotide sequence ID" value="NZ_JAHKPV010000021.1"/>
</dbReference>
<dbReference type="PROSITE" id="PS51186">
    <property type="entry name" value="GNAT"/>
    <property type="match status" value="1"/>
</dbReference>
<evidence type="ECO:0000313" key="9">
    <source>
        <dbReference type="Proteomes" id="UP000753376"/>
    </source>
</evidence>
<dbReference type="PANTHER" id="PTHR43420">
    <property type="entry name" value="ACETYLTRANSFERASE"/>
    <property type="match status" value="1"/>
</dbReference>
<proteinExistence type="inferred from homology"/>
<comment type="subcellular location">
    <subcellularLocation>
        <location evidence="5 6">Cytoplasm</location>
    </subcellularLocation>
</comment>
<dbReference type="CDD" id="cd04301">
    <property type="entry name" value="NAT_SF"/>
    <property type="match status" value="1"/>
</dbReference>
<dbReference type="Pfam" id="PF00583">
    <property type="entry name" value="Acetyltransf_1"/>
    <property type="match status" value="1"/>
</dbReference>
<dbReference type="InterPro" id="IPR000182">
    <property type="entry name" value="GNAT_dom"/>
</dbReference>
<evidence type="ECO:0000256" key="5">
    <source>
        <dbReference type="HAMAP-Rule" id="MF_02210"/>
    </source>
</evidence>
<dbReference type="InterPro" id="IPR043690">
    <property type="entry name" value="RimI"/>
</dbReference>
<feature type="active site" description="Proton donor" evidence="5">
    <location>
        <position position="101"/>
    </location>
</feature>
<dbReference type="PANTHER" id="PTHR43420:SF51">
    <property type="entry name" value="PEPTIDYL-LYSINE N-ACETYLTRANSFERASE YIAC"/>
    <property type="match status" value="1"/>
</dbReference>